<feature type="transmembrane region" description="Helical" evidence="1">
    <location>
        <begin position="277"/>
        <end position="302"/>
    </location>
</feature>
<keyword evidence="1" id="KW-1133">Transmembrane helix</keyword>
<reference evidence="3" key="1">
    <citation type="submission" date="2017-06" db="EMBL/GenBank/DDBJ databases">
        <authorList>
            <person name="Varghese N."/>
            <person name="Submissions S."/>
        </authorList>
    </citation>
    <scope>NUCLEOTIDE SEQUENCE [LARGE SCALE GENOMIC DNA]</scope>
    <source>
        <strain evidence="3">DSM 44485</strain>
    </source>
</reference>
<evidence type="ECO:0000313" key="2">
    <source>
        <dbReference type="EMBL" id="SNR99884.1"/>
    </source>
</evidence>
<keyword evidence="1" id="KW-0472">Membrane</keyword>
<dbReference type="Proteomes" id="UP000198420">
    <property type="component" value="Unassembled WGS sequence"/>
</dbReference>
<keyword evidence="1" id="KW-0812">Transmembrane</keyword>
<sequence>MSHPAEPIEPLWFLGEPYTERTSLAAALAGNWDKAADLLSHGIAWDWLRQFPSDRDREEPDDLLARCLATDRFSVDAKLIHLLNWLDPGIPATYRGEELKPRRLHDLATSARAQGDPGRGLIDALWRERLLPEFERFPNGSELQQIHDRWSELHASFNRLSATATLPSAAQTAISALPVNAALLQLATDHGELIEHLTRVSEACRASLPERVDWFESLASENRDDPVRVLILCELFPVASKDAERHGRVPPSKPTAQGDDPWQVKRHTIRGFATLPALLWLALGAGLLHAAWSATGSLLVGLHFGSRSVAPEPISEMFDTAWSIQVLVEGALCVRLGADYDKDWWALRGITRRLRPTLDFTAEMISDTSGGCCCLAVAAVTIMWVLVSTTVLTSGLAAMLAVAGVLVHLYWTAGRWYRWHQGHKNSML</sequence>
<evidence type="ECO:0000313" key="3">
    <source>
        <dbReference type="Proteomes" id="UP000198420"/>
    </source>
</evidence>
<dbReference type="OrthoDB" id="4532668at2"/>
<feature type="transmembrane region" description="Helical" evidence="1">
    <location>
        <begin position="392"/>
        <end position="411"/>
    </location>
</feature>
<dbReference type="AlphaFoldDB" id="A0A239AXX9"/>
<keyword evidence="3" id="KW-1185">Reference proteome</keyword>
<evidence type="ECO:0000256" key="1">
    <source>
        <dbReference type="SAM" id="Phobius"/>
    </source>
</evidence>
<feature type="transmembrane region" description="Helical" evidence="1">
    <location>
        <begin position="364"/>
        <end position="386"/>
    </location>
</feature>
<dbReference type="EMBL" id="FZNP01000009">
    <property type="protein sequence ID" value="SNR99884.1"/>
    <property type="molecule type" value="Genomic_DNA"/>
</dbReference>
<proteinExistence type="predicted"/>
<name>A0A239AXX9_9ACTN</name>
<gene>
    <name evidence="2" type="ORF">SAMN06265355_109250</name>
</gene>
<accession>A0A239AXX9</accession>
<organism evidence="2 3">
    <name type="scientific">Actinomadura mexicana</name>
    <dbReference type="NCBI Taxonomy" id="134959"/>
    <lineage>
        <taxon>Bacteria</taxon>
        <taxon>Bacillati</taxon>
        <taxon>Actinomycetota</taxon>
        <taxon>Actinomycetes</taxon>
        <taxon>Streptosporangiales</taxon>
        <taxon>Thermomonosporaceae</taxon>
        <taxon>Actinomadura</taxon>
    </lineage>
</organism>
<dbReference type="RefSeq" id="WP_089314071.1">
    <property type="nucleotide sequence ID" value="NZ_FZNP01000009.1"/>
</dbReference>
<protein>
    <submittedName>
        <fullName evidence="2">Uncharacterized protein</fullName>
    </submittedName>
</protein>